<dbReference type="Gene3D" id="1.10.1660.10">
    <property type="match status" value="1"/>
</dbReference>
<feature type="region of interest" description="Disordered" evidence="1">
    <location>
        <begin position="66"/>
        <end position="85"/>
    </location>
</feature>
<dbReference type="Proteomes" id="UP001183535">
    <property type="component" value="Unassembled WGS sequence"/>
</dbReference>
<name>A0ABD5ELV2_9ACTN</name>
<keyword evidence="3" id="KW-1185">Reference proteome</keyword>
<dbReference type="SUPFAM" id="SSF46955">
    <property type="entry name" value="Putative DNA-binding domain"/>
    <property type="match status" value="1"/>
</dbReference>
<dbReference type="EMBL" id="JAVRES010000004">
    <property type="protein sequence ID" value="MDT0435626.1"/>
    <property type="molecule type" value="Genomic_DNA"/>
</dbReference>
<evidence type="ECO:0000313" key="3">
    <source>
        <dbReference type="Proteomes" id="UP001183535"/>
    </source>
</evidence>
<sequence length="114" mass="12513">MMLIPDHHVRIQGLASAGPFTFPTPDGGPAMDLSDLQSRLWTAQEAAEAAGVEPNTVRNWKYRGHLPQARTESGRPMTTPAGQPLFRATDVIRAERTTRARARRTYGMPATTTV</sequence>
<evidence type="ECO:0000313" key="2">
    <source>
        <dbReference type="EMBL" id="MDT0435626.1"/>
    </source>
</evidence>
<evidence type="ECO:0008006" key="4">
    <source>
        <dbReference type="Google" id="ProtNLM"/>
    </source>
</evidence>
<accession>A0ABD5ELV2</accession>
<protein>
    <recommendedName>
        <fullName evidence="4">MerR family transcriptional regulator</fullName>
    </recommendedName>
</protein>
<organism evidence="2 3">
    <name type="scientific">Streptomyces doudnae</name>
    <dbReference type="NCBI Taxonomy" id="3075536"/>
    <lineage>
        <taxon>Bacteria</taxon>
        <taxon>Bacillati</taxon>
        <taxon>Actinomycetota</taxon>
        <taxon>Actinomycetes</taxon>
        <taxon>Kitasatosporales</taxon>
        <taxon>Streptomycetaceae</taxon>
        <taxon>Streptomyces</taxon>
    </lineage>
</organism>
<dbReference type="AlphaFoldDB" id="A0ABD5ELV2"/>
<proteinExistence type="predicted"/>
<gene>
    <name evidence="2" type="ORF">RM877_13120</name>
</gene>
<dbReference type="RefSeq" id="WP_093824361.1">
    <property type="nucleotide sequence ID" value="NZ_JAVRES010000004.1"/>
</dbReference>
<comment type="caution">
    <text evidence="2">The sequence shown here is derived from an EMBL/GenBank/DDBJ whole genome shotgun (WGS) entry which is preliminary data.</text>
</comment>
<dbReference type="InterPro" id="IPR009061">
    <property type="entry name" value="DNA-bd_dom_put_sf"/>
</dbReference>
<reference evidence="3" key="1">
    <citation type="submission" date="2023-07" db="EMBL/GenBank/DDBJ databases">
        <title>30 novel species of actinomycetes from the DSMZ collection.</title>
        <authorList>
            <person name="Nouioui I."/>
        </authorList>
    </citation>
    <scope>NUCLEOTIDE SEQUENCE [LARGE SCALE GENOMIC DNA]</scope>
    <source>
        <strain evidence="3">DSM 41981</strain>
    </source>
</reference>
<evidence type="ECO:0000256" key="1">
    <source>
        <dbReference type="SAM" id="MobiDB-lite"/>
    </source>
</evidence>